<evidence type="ECO:0000313" key="5">
    <source>
        <dbReference type="Proteomes" id="UP001328107"/>
    </source>
</evidence>
<dbReference type="PROSITE" id="PS51670">
    <property type="entry name" value="SHKT"/>
    <property type="match status" value="1"/>
</dbReference>
<feature type="signal peptide" evidence="2">
    <location>
        <begin position="1"/>
        <end position="17"/>
    </location>
</feature>
<sequence length="130" mass="13688">FMYTVVVLATLIAAAAAQCTGNDHPCCASWKANGFCTNAGYTMDMRKNYCGVACGYCNLDGSQTEAGGGSTLTDCVDKNANCASWVTSQNFCARTDYSNAMKLLYCCKTCRRVVFATTTTAAAGASEVTT</sequence>
<organism evidence="4 5">
    <name type="scientific">Pristionchus mayeri</name>
    <dbReference type="NCBI Taxonomy" id="1317129"/>
    <lineage>
        <taxon>Eukaryota</taxon>
        <taxon>Metazoa</taxon>
        <taxon>Ecdysozoa</taxon>
        <taxon>Nematoda</taxon>
        <taxon>Chromadorea</taxon>
        <taxon>Rhabditida</taxon>
        <taxon>Rhabditina</taxon>
        <taxon>Diplogasteromorpha</taxon>
        <taxon>Diplogasteroidea</taxon>
        <taxon>Neodiplogasteridae</taxon>
        <taxon>Pristionchus</taxon>
    </lineage>
</organism>
<keyword evidence="5" id="KW-1185">Reference proteome</keyword>
<dbReference type="Pfam" id="PF01549">
    <property type="entry name" value="ShK"/>
    <property type="match status" value="2"/>
</dbReference>
<dbReference type="Proteomes" id="UP001328107">
    <property type="component" value="Unassembled WGS sequence"/>
</dbReference>
<feature type="chain" id="PRO_5042815387" description="ShKT domain-containing protein" evidence="2">
    <location>
        <begin position="18"/>
        <end position="130"/>
    </location>
</feature>
<dbReference type="PANTHER" id="PTHR46707:SF1">
    <property type="entry name" value="COEXPRESSED WITH POLYCYSTINS-RELATED"/>
    <property type="match status" value="1"/>
</dbReference>
<evidence type="ECO:0000313" key="4">
    <source>
        <dbReference type="EMBL" id="GMR58763.1"/>
    </source>
</evidence>
<comment type="caution">
    <text evidence="4">The sequence shown here is derived from an EMBL/GenBank/DDBJ whole genome shotgun (WGS) entry which is preliminary data.</text>
</comment>
<comment type="caution">
    <text evidence="1">Lacks conserved residue(s) required for the propagation of feature annotation.</text>
</comment>
<reference evidence="5" key="1">
    <citation type="submission" date="2022-10" db="EMBL/GenBank/DDBJ databases">
        <title>Genome assembly of Pristionchus species.</title>
        <authorList>
            <person name="Yoshida K."/>
            <person name="Sommer R.J."/>
        </authorList>
    </citation>
    <scope>NUCLEOTIDE SEQUENCE [LARGE SCALE GENOMIC DNA]</scope>
    <source>
        <strain evidence="5">RS5460</strain>
    </source>
</reference>
<protein>
    <recommendedName>
        <fullName evidence="3">ShKT domain-containing protein</fullName>
    </recommendedName>
</protein>
<dbReference type="SMART" id="SM00254">
    <property type="entry name" value="ShKT"/>
    <property type="match status" value="2"/>
</dbReference>
<feature type="domain" description="ShKT" evidence="3">
    <location>
        <begin position="19"/>
        <end position="57"/>
    </location>
</feature>
<feature type="non-terminal residue" evidence="4">
    <location>
        <position position="130"/>
    </location>
</feature>
<dbReference type="Gene3D" id="1.10.10.1940">
    <property type="match status" value="2"/>
</dbReference>
<accession>A0AAN5D915</accession>
<evidence type="ECO:0000256" key="2">
    <source>
        <dbReference type="SAM" id="SignalP"/>
    </source>
</evidence>
<dbReference type="EMBL" id="BTRK01000006">
    <property type="protein sequence ID" value="GMR58763.1"/>
    <property type="molecule type" value="Genomic_DNA"/>
</dbReference>
<dbReference type="PANTHER" id="PTHR46707">
    <property type="entry name" value="PROTEIN CBG07468"/>
    <property type="match status" value="1"/>
</dbReference>
<evidence type="ECO:0000256" key="1">
    <source>
        <dbReference type="PROSITE-ProRule" id="PRU01005"/>
    </source>
</evidence>
<evidence type="ECO:0000259" key="3">
    <source>
        <dbReference type="PROSITE" id="PS51670"/>
    </source>
</evidence>
<proteinExistence type="predicted"/>
<gene>
    <name evidence="4" type="ORF">PMAYCL1PPCAC_28958</name>
</gene>
<keyword evidence="2" id="KW-0732">Signal</keyword>
<feature type="non-terminal residue" evidence="4">
    <location>
        <position position="1"/>
    </location>
</feature>
<name>A0AAN5D915_9BILA</name>
<dbReference type="AlphaFoldDB" id="A0AAN5D915"/>
<dbReference type="InterPro" id="IPR003582">
    <property type="entry name" value="ShKT_dom"/>
</dbReference>